<evidence type="ECO:0000313" key="2">
    <source>
        <dbReference type="EMBL" id="RIJ32794.1"/>
    </source>
</evidence>
<evidence type="ECO:0000313" key="3">
    <source>
        <dbReference type="Proteomes" id="UP000266385"/>
    </source>
</evidence>
<dbReference type="SUPFAM" id="SSF55729">
    <property type="entry name" value="Acyl-CoA N-acyltransferases (Nat)"/>
    <property type="match status" value="1"/>
</dbReference>
<dbReference type="PROSITE" id="PS51186">
    <property type="entry name" value="GNAT"/>
    <property type="match status" value="1"/>
</dbReference>
<name>A0A399RRA1_9PROT</name>
<dbReference type="GO" id="GO:0016747">
    <property type="term" value="F:acyltransferase activity, transferring groups other than amino-acyl groups"/>
    <property type="evidence" value="ECO:0007669"/>
    <property type="project" value="InterPro"/>
</dbReference>
<dbReference type="OrthoDB" id="7432124at2"/>
<dbReference type="Gene3D" id="3.40.630.30">
    <property type="match status" value="1"/>
</dbReference>
<dbReference type="AlphaFoldDB" id="A0A399RRA1"/>
<dbReference type="PANTHER" id="PTHR43792">
    <property type="entry name" value="GNAT FAMILY, PUTATIVE (AFU_ORTHOLOGUE AFUA_3G00765)-RELATED-RELATED"/>
    <property type="match status" value="1"/>
</dbReference>
<dbReference type="RefSeq" id="WP_119374874.1">
    <property type="nucleotide sequence ID" value="NZ_QWFX01000005.1"/>
</dbReference>
<accession>A0A399RRA1</accession>
<keyword evidence="3" id="KW-1185">Reference proteome</keyword>
<dbReference type="PANTHER" id="PTHR43792:SF1">
    <property type="entry name" value="N-ACETYLTRANSFERASE DOMAIN-CONTAINING PROTEIN"/>
    <property type="match status" value="1"/>
</dbReference>
<dbReference type="InterPro" id="IPR051531">
    <property type="entry name" value="N-acetyltransferase"/>
</dbReference>
<dbReference type="Pfam" id="PF13302">
    <property type="entry name" value="Acetyltransf_3"/>
    <property type="match status" value="1"/>
</dbReference>
<sequence length="207" mass="23291">MAELPLTRNRTSPEREAAIREAVRRADQVPSSGASSRLATIEDAPALFELLDHPGVRDWIYSLPRPLTLEGVRAYIETCVSRRERGEVLLSLNFDEEGRVSGFSEVHIWPEWAAGEVAGAMRPDLQNKGQGGSGMAAMFTWMFETFDLDLISNTTALDNVRIQSLFRKTGCEYKGDIESRRPDGTTRASQVWEVTREVWFERLGRTA</sequence>
<protein>
    <submittedName>
        <fullName evidence="2">N-acetyltransferase</fullName>
    </submittedName>
</protein>
<dbReference type="InterPro" id="IPR000182">
    <property type="entry name" value="GNAT_dom"/>
</dbReference>
<feature type="domain" description="N-acetyltransferase" evidence="1">
    <location>
        <begin position="34"/>
        <end position="197"/>
    </location>
</feature>
<organism evidence="2 3">
    <name type="scientific">Henriciella mobilis</name>
    <dbReference type="NCBI Taxonomy" id="2305467"/>
    <lineage>
        <taxon>Bacteria</taxon>
        <taxon>Pseudomonadati</taxon>
        <taxon>Pseudomonadota</taxon>
        <taxon>Alphaproteobacteria</taxon>
        <taxon>Hyphomonadales</taxon>
        <taxon>Hyphomonadaceae</taxon>
        <taxon>Henriciella</taxon>
    </lineage>
</organism>
<comment type="caution">
    <text evidence="2">The sequence shown here is derived from an EMBL/GenBank/DDBJ whole genome shotgun (WGS) entry which is preliminary data.</text>
</comment>
<dbReference type="EMBL" id="QWFX01000005">
    <property type="protein sequence ID" value="RIJ32794.1"/>
    <property type="molecule type" value="Genomic_DNA"/>
</dbReference>
<proteinExistence type="predicted"/>
<evidence type="ECO:0000259" key="1">
    <source>
        <dbReference type="PROSITE" id="PS51186"/>
    </source>
</evidence>
<reference evidence="2 3" key="1">
    <citation type="submission" date="2018-08" db="EMBL/GenBank/DDBJ databases">
        <title>Henriciella mobilis sp. nov., isolated from seawater.</title>
        <authorList>
            <person name="Cheng H."/>
            <person name="Wu Y.-H."/>
            <person name="Xu X.-W."/>
            <person name="Guo L.-L."/>
        </authorList>
    </citation>
    <scope>NUCLEOTIDE SEQUENCE [LARGE SCALE GENOMIC DNA]</scope>
    <source>
        <strain evidence="2 3">JN25</strain>
    </source>
</reference>
<dbReference type="InterPro" id="IPR016181">
    <property type="entry name" value="Acyl_CoA_acyltransferase"/>
</dbReference>
<gene>
    <name evidence="2" type="ORF">D1223_02800</name>
</gene>
<dbReference type="Proteomes" id="UP000266385">
    <property type="component" value="Unassembled WGS sequence"/>
</dbReference>
<keyword evidence="2" id="KW-0808">Transferase</keyword>